<reference evidence="9" key="3">
    <citation type="submission" date="2020-12" db="UniProtKB">
        <authorList>
            <consortium name="EnsemblPlants"/>
        </authorList>
    </citation>
    <scope>IDENTIFICATION</scope>
</reference>
<dbReference type="SMART" id="SM00270">
    <property type="entry name" value="ChtBD1"/>
    <property type="match status" value="1"/>
</dbReference>
<feature type="disulfide bond" evidence="4 5">
    <location>
        <begin position="64"/>
        <end position="78"/>
    </location>
</feature>
<dbReference type="Proteomes" id="UP000006727">
    <property type="component" value="Chromosome 8"/>
</dbReference>
<dbReference type="InterPro" id="IPR018371">
    <property type="entry name" value="Chitin-binding_1_CS"/>
</dbReference>
<dbReference type="Gene3D" id="3.30.60.10">
    <property type="entry name" value="Endochitinase-like"/>
    <property type="match status" value="1"/>
</dbReference>
<evidence type="ECO:0000256" key="5">
    <source>
        <dbReference type="PROSITE-ProRule" id="PRU00261"/>
    </source>
</evidence>
<dbReference type="GO" id="GO:0008061">
    <property type="term" value="F:chitin binding"/>
    <property type="evidence" value="ECO:0007669"/>
    <property type="project" value="UniProtKB-UniRule"/>
</dbReference>
<dbReference type="EnsemblPlants" id="Pp3c8_22560V3.1">
    <property type="protein sequence ID" value="Pp3c8_22560V3.1"/>
    <property type="gene ID" value="Pp3c8_22560"/>
</dbReference>
<dbReference type="GO" id="GO:0016998">
    <property type="term" value="P:cell wall macromolecule catabolic process"/>
    <property type="evidence" value="ECO:0007669"/>
    <property type="project" value="InterPro"/>
</dbReference>
<feature type="domain" description="Chitin-binding type-1" evidence="7">
    <location>
        <begin position="49"/>
        <end position="89"/>
    </location>
</feature>
<dbReference type="RefSeq" id="XP_024382072.1">
    <property type="nucleotide sequence ID" value="XM_024526304.2"/>
</dbReference>
<dbReference type="SUPFAM" id="SSF53955">
    <property type="entry name" value="Lysozyme-like"/>
    <property type="match status" value="1"/>
</dbReference>
<dbReference type="PANTHER" id="PTHR22595">
    <property type="entry name" value="CHITINASE-RELATED"/>
    <property type="match status" value="1"/>
</dbReference>
<dbReference type="InterPro" id="IPR000726">
    <property type="entry name" value="Glyco_hydro_19_cat"/>
</dbReference>
<dbReference type="EnsemblPlants" id="Pp3c8_22560V3.2">
    <property type="protein sequence ID" value="Pp3c8_22560V3.2"/>
    <property type="gene ID" value="Pp3c8_22560"/>
</dbReference>
<dbReference type="CDD" id="cd00325">
    <property type="entry name" value="chitinase_GH19"/>
    <property type="match status" value="1"/>
</dbReference>
<dbReference type="InterPro" id="IPR036861">
    <property type="entry name" value="Endochitinase-like_sf"/>
</dbReference>
<feature type="region of interest" description="Disordered" evidence="6">
    <location>
        <begin position="89"/>
        <end position="120"/>
    </location>
</feature>
<dbReference type="Pfam" id="PF00187">
    <property type="entry name" value="Chitin_bind_1"/>
    <property type="match status" value="1"/>
</dbReference>
<sequence>MWICGQEVCFGIQRGRGSGEGVKMERKLSVGILALLLVPFLCVLDLVAGQNCNSTVPCADPNNCCSQYGYCGTDDAYCVIGCQNGPCRDSPSPPPPPAPPSPPSPPPPPRPSVSPTPSSGAGRLITRKLFEKLYPNYNKTFYSYDAFIVAANAFPKFLNEGCRESRLRELAAWSAHVQQETAGLVYVEEISKSSVYCDATSTRYPCEPYQKYFGRGPLQLSWNFNYGPAGEALGIDILKRPFLVSFDPVLAFKASIWFWNTAREGGIPSIHDVIIGKYRPSAADKAANRTVGFGYTINIINGGIECGKGTATPQAANRVKYFLEFSEKLEVSPGKNLDCTNQKSFA</sequence>
<feature type="compositionally biased region" description="Pro residues" evidence="6">
    <location>
        <begin position="91"/>
        <end position="114"/>
    </location>
</feature>
<dbReference type="GO" id="GO:0006032">
    <property type="term" value="P:chitin catabolic process"/>
    <property type="evidence" value="ECO:0007669"/>
    <property type="project" value="InterPro"/>
</dbReference>
<dbReference type="SUPFAM" id="SSF57016">
    <property type="entry name" value="Plant lectins/antimicrobial peptides"/>
    <property type="match status" value="1"/>
</dbReference>
<dbReference type="OrthoDB" id="5985073at2759"/>
<organism evidence="8">
    <name type="scientific">Physcomitrium patens</name>
    <name type="common">Spreading-leaved earth moss</name>
    <name type="synonym">Physcomitrella patens</name>
    <dbReference type="NCBI Taxonomy" id="3218"/>
    <lineage>
        <taxon>Eukaryota</taxon>
        <taxon>Viridiplantae</taxon>
        <taxon>Streptophyta</taxon>
        <taxon>Embryophyta</taxon>
        <taxon>Bryophyta</taxon>
        <taxon>Bryophytina</taxon>
        <taxon>Bryopsida</taxon>
        <taxon>Funariidae</taxon>
        <taxon>Funariales</taxon>
        <taxon>Funariaceae</taxon>
        <taxon>Physcomitrium</taxon>
    </lineage>
</organism>
<dbReference type="CDD" id="cd00035">
    <property type="entry name" value="ChtBD1"/>
    <property type="match status" value="1"/>
</dbReference>
<evidence type="ECO:0000256" key="4">
    <source>
        <dbReference type="PIRSR" id="PIRSR001060-2"/>
    </source>
</evidence>
<evidence type="ECO:0000313" key="8">
    <source>
        <dbReference type="EMBL" id="PNR50044.1"/>
    </source>
</evidence>
<dbReference type="PROSITE" id="PS50941">
    <property type="entry name" value="CHIT_BIND_I_2"/>
    <property type="match status" value="1"/>
</dbReference>
<dbReference type="EMBL" id="ABEU02000008">
    <property type="protein sequence ID" value="PNR50044.1"/>
    <property type="molecule type" value="Genomic_DNA"/>
</dbReference>
<evidence type="ECO:0000313" key="9">
    <source>
        <dbReference type="EnsemblPlants" id="Pp3c8_22560V3.1"/>
    </source>
</evidence>
<evidence type="ECO:0000256" key="2">
    <source>
        <dbReference type="ARBA" id="ARBA00023157"/>
    </source>
</evidence>
<dbReference type="GO" id="GO:0004568">
    <property type="term" value="F:chitinase activity"/>
    <property type="evidence" value="ECO:0007669"/>
    <property type="project" value="InterPro"/>
</dbReference>
<keyword evidence="1 5" id="KW-0147">Chitin-binding</keyword>
<dbReference type="PaxDb" id="3218-PP1S134_173V6.1"/>
<keyword evidence="2 4" id="KW-1015">Disulfide bond</keyword>
<evidence type="ECO:0000259" key="7">
    <source>
        <dbReference type="PROSITE" id="PS50941"/>
    </source>
</evidence>
<feature type="disulfide bond" evidence="4">
    <location>
        <begin position="306"/>
        <end position="339"/>
    </location>
</feature>
<dbReference type="AlphaFoldDB" id="A0A2K1K8E3"/>
<dbReference type="GO" id="GO:0005975">
    <property type="term" value="P:carbohydrate metabolic process"/>
    <property type="evidence" value="ECO:0007669"/>
    <property type="project" value="InterPro"/>
</dbReference>
<evidence type="ECO:0000256" key="6">
    <source>
        <dbReference type="SAM" id="MobiDB-lite"/>
    </source>
</evidence>
<reference evidence="8 10" key="1">
    <citation type="journal article" date="2008" name="Science">
        <title>The Physcomitrella genome reveals evolutionary insights into the conquest of land by plants.</title>
        <authorList>
            <person name="Rensing S."/>
            <person name="Lang D."/>
            <person name="Zimmer A."/>
            <person name="Terry A."/>
            <person name="Salamov A."/>
            <person name="Shapiro H."/>
            <person name="Nishiyama T."/>
            <person name="Perroud P.-F."/>
            <person name="Lindquist E."/>
            <person name="Kamisugi Y."/>
            <person name="Tanahashi T."/>
            <person name="Sakakibara K."/>
            <person name="Fujita T."/>
            <person name="Oishi K."/>
            <person name="Shin-I T."/>
            <person name="Kuroki Y."/>
            <person name="Toyoda A."/>
            <person name="Suzuki Y."/>
            <person name="Hashimoto A."/>
            <person name="Yamaguchi K."/>
            <person name="Sugano A."/>
            <person name="Kohara Y."/>
            <person name="Fujiyama A."/>
            <person name="Anterola A."/>
            <person name="Aoki S."/>
            <person name="Ashton N."/>
            <person name="Barbazuk W.B."/>
            <person name="Barker E."/>
            <person name="Bennetzen J."/>
            <person name="Bezanilla M."/>
            <person name="Blankenship R."/>
            <person name="Cho S.H."/>
            <person name="Dutcher S."/>
            <person name="Estelle M."/>
            <person name="Fawcett J.A."/>
            <person name="Gundlach H."/>
            <person name="Hanada K."/>
            <person name="Heyl A."/>
            <person name="Hicks K.A."/>
            <person name="Hugh J."/>
            <person name="Lohr M."/>
            <person name="Mayer K."/>
            <person name="Melkozernov A."/>
            <person name="Murata T."/>
            <person name="Nelson D."/>
            <person name="Pils B."/>
            <person name="Prigge M."/>
            <person name="Reiss B."/>
            <person name="Renner T."/>
            <person name="Rombauts S."/>
            <person name="Rushton P."/>
            <person name="Sanderfoot A."/>
            <person name="Schween G."/>
            <person name="Shiu S.-H."/>
            <person name="Stueber K."/>
            <person name="Theodoulou F.L."/>
            <person name="Tu H."/>
            <person name="Van de Peer Y."/>
            <person name="Verrier P.J."/>
            <person name="Waters E."/>
            <person name="Wood A."/>
            <person name="Yang L."/>
            <person name="Cove D."/>
            <person name="Cuming A."/>
            <person name="Hasebe M."/>
            <person name="Lucas S."/>
            <person name="Mishler D.B."/>
            <person name="Reski R."/>
            <person name="Grigoriev I."/>
            <person name="Quatrano R.S."/>
            <person name="Boore J.L."/>
        </authorList>
    </citation>
    <scope>NUCLEOTIDE SEQUENCE [LARGE SCALE GENOMIC DNA]</scope>
    <source>
        <strain evidence="9 10">cv. Gransden 2004</strain>
    </source>
</reference>
<dbReference type="InterPro" id="IPR023346">
    <property type="entry name" value="Lysozyme-like_dom_sf"/>
</dbReference>
<name>A0A2K1K8E3_PHYPA</name>
<dbReference type="Gene3D" id="3.30.20.10">
    <property type="entry name" value="Endochitinase, domain 2"/>
    <property type="match status" value="1"/>
</dbReference>
<protein>
    <recommendedName>
        <fullName evidence="7">Chitin-binding type-1 domain-containing protein</fullName>
    </recommendedName>
</protein>
<dbReference type="InterPro" id="IPR016283">
    <property type="entry name" value="Glyco_hydro_19"/>
</dbReference>
<dbReference type="GeneID" id="112285454"/>
<dbReference type="InterPro" id="IPR001002">
    <property type="entry name" value="Chitin-bd_1"/>
</dbReference>
<keyword evidence="10" id="KW-1185">Reference proteome</keyword>
<accession>A0A2K1K8E3</accession>
<dbReference type="Gramene" id="Pp3c8_22560V3.2">
    <property type="protein sequence ID" value="Pp3c8_22560V3.2"/>
    <property type="gene ID" value="Pp3c8_22560"/>
</dbReference>
<dbReference type="Pfam" id="PF00182">
    <property type="entry name" value="Glyco_hydro_19"/>
    <property type="match status" value="1"/>
</dbReference>
<dbReference type="Gramene" id="Pp3c8_22560V3.1">
    <property type="protein sequence ID" value="Pp3c8_22560V3.1"/>
    <property type="gene ID" value="Pp3c8_22560"/>
</dbReference>
<dbReference type="PIRSF" id="PIRSF001060">
    <property type="entry name" value="Endochitinase"/>
    <property type="match status" value="1"/>
</dbReference>
<dbReference type="STRING" id="3218.A0A2K1K8E3"/>
<comment type="caution">
    <text evidence="5">Lacks conserved residue(s) required for the propagation of feature annotation.</text>
</comment>
<dbReference type="PROSITE" id="PS00026">
    <property type="entry name" value="CHIT_BIND_I_1"/>
    <property type="match status" value="1"/>
</dbReference>
<dbReference type="KEGG" id="ppp:112285454"/>
<feature type="disulfide bond" evidence="4">
    <location>
        <begin position="58"/>
        <end position="71"/>
    </location>
</feature>
<gene>
    <name evidence="9" type="primary">LOC112285454</name>
    <name evidence="8" type="ORF">PHYPA_011941</name>
</gene>
<evidence type="ECO:0000256" key="1">
    <source>
        <dbReference type="ARBA" id="ARBA00022669"/>
    </source>
</evidence>
<dbReference type="FunFam" id="3.30.60.10:FF:000006">
    <property type="entry name" value="Agglutinin isolectin 1"/>
    <property type="match status" value="1"/>
</dbReference>
<reference evidence="8 10" key="2">
    <citation type="journal article" date="2018" name="Plant J.">
        <title>The Physcomitrella patens chromosome-scale assembly reveals moss genome structure and evolution.</title>
        <authorList>
            <person name="Lang D."/>
            <person name="Ullrich K.K."/>
            <person name="Murat F."/>
            <person name="Fuchs J."/>
            <person name="Jenkins J."/>
            <person name="Haas F.B."/>
            <person name="Piednoel M."/>
            <person name="Gundlach H."/>
            <person name="Van Bel M."/>
            <person name="Meyberg R."/>
            <person name="Vives C."/>
            <person name="Morata J."/>
            <person name="Symeonidi A."/>
            <person name="Hiss M."/>
            <person name="Muchero W."/>
            <person name="Kamisugi Y."/>
            <person name="Saleh O."/>
            <person name="Blanc G."/>
            <person name="Decker E.L."/>
            <person name="van Gessel N."/>
            <person name="Grimwood J."/>
            <person name="Hayes R.D."/>
            <person name="Graham S.W."/>
            <person name="Gunter L.E."/>
            <person name="McDaniel S.F."/>
            <person name="Hoernstein S.N.W."/>
            <person name="Larsson A."/>
            <person name="Li F.W."/>
            <person name="Perroud P.F."/>
            <person name="Phillips J."/>
            <person name="Ranjan P."/>
            <person name="Rokshar D.S."/>
            <person name="Rothfels C.J."/>
            <person name="Schneider L."/>
            <person name="Shu S."/>
            <person name="Stevenson D.W."/>
            <person name="Thummler F."/>
            <person name="Tillich M."/>
            <person name="Villarreal Aguilar J.C."/>
            <person name="Widiez T."/>
            <person name="Wong G.K."/>
            <person name="Wymore A."/>
            <person name="Zhang Y."/>
            <person name="Zimmer A.D."/>
            <person name="Quatrano R.S."/>
            <person name="Mayer K.F.X."/>
            <person name="Goodstein D."/>
            <person name="Casacuberta J.M."/>
            <person name="Vandepoele K."/>
            <person name="Reski R."/>
            <person name="Cuming A.C."/>
            <person name="Tuskan G.A."/>
            <person name="Maumus F."/>
            <person name="Salse J."/>
            <person name="Schmutz J."/>
            <person name="Rensing S.A."/>
        </authorList>
    </citation>
    <scope>NUCLEOTIDE SEQUENCE [LARGE SCALE GENOMIC DNA]</scope>
    <source>
        <strain evidence="9 10">cv. Gransden 2004</strain>
    </source>
</reference>
<feature type="disulfide bond" evidence="4">
    <location>
        <begin position="197"/>
        <end position="206"/>
    </location>
</feature>
<evidence type="ECO:0000256" key="3">
    <source>
        <dbReference type="PIRSR" id="PIRSR001060-1"/>
    </source>
</evidence>
<proteinExistence type="predicted"/>
<dbReference type="FunFam" id="3.30.20.10:FF:000001">
    <property type="entry name" value="Endochitinase (Chitinase)"/>
    <property type="match status" value="1"/>
</dbReference>
<dbReference type="Gene3D" id="1.10.530.10">
    <property type="match status" value="1"/>
</dbReference>
<dbReference type="PANTHER" id="PTHR22595:SF188">
    <property type="entry name" value="CHITIN-BINDING TYPE-1 DOMAIN-CONTAINING PROTEIN"/>
    <property type="match status" value="1"/>
</dbReference>
<evidence type="ECO:0000313" key="10">
    <source>
        <dbReference type="Proteomes" id="UP000006727"/>
    </source>
</evidence>
<feature type="active site" description="Proton donor" evidence="3">
    <location>
        <position position="180"/>
    </location>
</feature>